<organism evidence="1 2">
    <name type="scientific">Psychroserpens ponticola</name>
    <dbReference type="NCBI Taxonomy" id="2932268"/>
    <lineage>
        <taxon>Bacteria</taxon>
        <taxon>Pseudomonadati</taxon>
        <taxon>Bacteroidota</taxon>
        <taxon>Flavobacteriia</taxon>
        <taxon>Flavobacteriales</taxon>
        <taxon>Flavobacteriaceae</taxon>
        <taxon>Psychroserpens</taxon>
    </lineage>
</organism>
<keyword evidence="2" id="KW-1185">Reference proteome</keyword>
<evidence type="ECO:0000313" key="1">
    <source>
        <dbReference type="EMBL" id="WCO03616.1"/>
    </source>
</evidence>
<reference evidence="1 2" key="1">
    <citation type="submission" date="2023-01" db="EMBL/GenBank/DDBJ databases">
        <title>Psychroserpens ponticola sp. nov., isolated from seawater.</title>
        <authorList>
            <person name="Kristyanto S."/>
            <person name="Jung J."/>
            <person name="Kim J.M."/>
            <person name="Jeon C.O."/>
        </authorList>
    </citation>
    <scope>NUCLEOTIDE SEQUENCE [LARGE SCALE GENOMIC DNA]</scope>
    <source>
        <strain evidence="1 2">MSW6</strain>
    </source>
</reference>
<accession>A0ABY7S5C3</accession>
<protein>
    <submittedName>
        <fullName evidence="1">Uncharacterized protein</fullName>
    </submittedName>
</protein>
<gene>
    <name evidence="1" type="ORF">MUN68_008915</name>
</gene>
<sequence>MKRITFIILFCLITMNLQGQCDSISKEVLNIIKTEKYERFENLIMPIEQQRKIMHWPKSEEADKMLLTIKDSLKKELTLSVKQLRLELLGKGFDLNKTEFNNCQLVENKLNVFITNNENKSSFTVETLKTDKRYLMLPINQLAPKLPDFQPTKEELENSTIIISGEKFKPFKPSQKEKEKGLEILKKCVDTKKTASKNILFANGMKDKNGITILTFMTVSKSDMNRYKVILEKETCEKE</sequence>
<dbReference type="RefSeq" id="WP_249997414.1">
    <property type="nucleotide sequence ID" value="NZ_CP116221.1"/>
</dbReference>
<proteinExistence type="predicted"/>
<evidence type="ECO:0000313" key="2">
    <source>
        <dbReference type="Proteomes" id="UP001202717"/>
    </source>
</evidence>
<dbReference type="Proteomes" id="UP001202717">
    <property type="component" value="Chromosome"/>
</dbReference>
<dbReference type="EMBL" id="CP116221">
    <property type="protein sequence ID" value="WCO03616.1"/>
    <property type="molecule type" value="Genomic_DNA"/>
</dbReference>
<name>A0ABY7S5C3_9FLAO</name>